<protein>
    <submittedName>
        <fullName evidence="1">Uncharacterized protein</fullName>
    </submittedName>
</protein>
<dbReference type="Pfam" id="PF12784">
    <property type="entry name" value="PDDEXK_2"/>
    <property type="match status" value="1"/>
</dbReference>
<accession>A0A814N7J8</accession>
<dbReference type="OrthoDB" id="6427855at2759"/>
<dbReference type="AlphaFoldDB" id="A0A814N7J8"/>
<comment type="caution">
    <text evidence="1">The sequence shown here is derived from an EMBL/GenBank/DDBJ whole genome shotgun (WGS) entry which is preliminary data.</text>
</comment>
<proteinExistence type="predicted"/>
<reference evidence="1" key="1">
    <citation type="submission" date="2021-02" db="EMBL/GenBank/DDBJ databases">
        <authorList>
            <person name="Nowell W R."/>
        </authorList>
    </citation>
    <scope>NUCLEOTIDE SEQUENCE</scope>
    <source>
        <strain evidence="1">Ploen Becks lab</strain>
    </source>
</reference>
<evidence type="ECO:0000313" key="2">
    <source>
        <dbReference type="Proteomes" id="UP000663879"/>
    </source>
</evidence>
<name>A0A814N7J8_9BILA</name>
<sequence length="334" mass="39704">MSTIEKRPVFGDPTCYVTLNILFGYDENKDLAISLINNLLNFHGEEQVNEITFLTKDLPNVFNEGRSSTIIDMSCITCKGEEIIVEFKWYYYDFRFPRTKYYTAKAMLQRLNILSNTKYDEKLKKTYLLIISRENLFKNLHKIDDDIYYEKTAMPIIKELNLEIPGNLMVWKFYEIGKFSKIFADGKVKLINNRLPIKEQWLDFFDKCRSATEIPDNVDDIIKKAYRQMEINKWSEQLEMIYDMPPPKESFSLNDIKLRILEAEQKGEILAEITIIKDLIDVGFDDEMIIKRLRFLTHPKFKDEIFENLKYIRGHFNESGRSIFEKLGLERFFE</sequence>
<dbReference type="Proteomes" id="UP000663879">
    <property type="component" value="Unassembled WGS sequence"/>
</dbReference>
<evidence type="ECO:0000313" key="1">
    <source>
        <dbReference type="EMBL" id="CAF1089686.1"/>
    </source>
</evidence>
<organism evidence="1 2">
    <name type="scientific">Brachionus calyciflorus</name>
    <dbReference type="NCBI Taxonomy" id="104777"/>
    <lineage>
        <taxon>Eukaryota</taxon>
        <taxon>Metazoa</taxon>
        <taxon>Spiralia</taxon>
        <taxon>Gnathifera</taxon>
        <taxon>Rotifera</taxon>
        <taxon>Eurotatoria</taxon>
        <taxon>Monogononta</taxon>
        <taxon>Pseudotrocha</taxon>
        <taxon>Ploima</taxon>
        <taxon>Brachionidae</taxon>
        <taxon>Brachionus</taxon>
    </lineage>
</organism>
<gene>
    <name evidence="1" type="ORF">OXX778_LOCUS20606</name>
</gene>
<dbReference type="EMBL" id="CAJNOC010006986">
    <property type="protein sequence ID" value="CAF1089686.1"/>
    <property type="molecule type" value="Genomic_DNA"/>
</dbReference>
<keyword evidence="2" id="KW-1185">Reference proteome</keyword>